<comment type="caution">
    <text evidence="1">The sequence shown here is derived from an EMBL/GenBank/DDBJ whole genome shotgun (WGS) entry which is preliminary data.</text>
</comment>
<proteinExistence type="predicted"/>
<dbReference type="Proteomes" id="UP000798662">
    <property type="component" value="Chromosome 1"/>
</dbReference>
<evidence type="ECO:0000313" key="2">
    <source>
        <dbReference type="Proteomes" id="UP000798662"/>
    </source>
</evidence>
<reference evidence="1" key="1">
    <citation type="submission" date="2019-11" db="EMBL/GenBank/DDBJ databases">
        <title>Nori genome reveals adaptations in red seaweeds to the harsh intertidal environment.</title>
        <authorList>
            <person name="Wang D."/>
            <person name="Mao Y."/>
        </authorList>
    </citation>
    <scope>NUCLEOTIDE SEQUENCE</scope>
    <source>
        <tissue evidence="1">Gametophyte</tissue>
    </source>
</reference>
<accession>A0ACC3BQH0</accession>
<dbReference type="EMBL" id="CM020618">
    <property type="protein sequence ID" value="KAK1859833.1"/>
    <property type="molecule type" value="Genomic_DNA"/>
</dbReference>
<gene>
    <name evidence="1" type="ORF">I4F81_002427</name>
</gene>
<keyword evidence="2" id="KW-1185">Reference proteome</keyword>
<protein>
    <submittedName>
        <fullName evidence="1">Uncharacterized protein</fullName>
    </submittedName>
</protein>
<sequence>MAGRRLAVFPRRQPSAPVAAPAFTNCWPAPMAHLPSNCACLAATATHDCPPPTARAANAIRRMPLGDLCRLLCARSAVTAIRLARTGYSCCRLPVGTLQLLAQRRGTGLPAGCPSAVALAPRSHCRPNHTRGFMLCNAAQPPPPAHHPPRRSTAVPAAYG</sequence>
<evidence type="ECO:0000313" key="1">
    <source>
        <dbReference type="EMBL" id="KAK1859833.1"/>
    </source>
</evidence>
<name>A0ACC3BQH0_PYRYE</name>
<organism evidence="1 2">
    <name type="scientific">Pyropia yezoensis</name>
    <name type="common">Susabi-nori</name>
    <name type="synonym">Porphyra yezoensis</name>
    <dbReference type="NCBI Taxonomy" id="2788"/>
    <lineage>
        <taxon>Eukaryota</taxon>
        <taxon>Rhodophyta</taxon>
        <taxon>Bangiophyceae</taxon>
        <taxon>Bangiales</taxon>
        <taxon>Bangiaceae</taxon>
        <taxon>Pyropia</taxon>
    </lineage>
</organism>